<reference evidence="3 4" key="1">
    <citation type="submission" date="2016-10" db="EMBL/GenBank/DDBJ databases">
        <authorList>
            <person name="de Groot N.N."/>
        </authorList>
    </citation>
    <scope>NUCLEOTIDE SEQUENCE [LARGE SCALE GENOMIC DNA]</scope>
    <source>
        <strain evidence="3 4">CGMCC 1.10267</strain>
    </source>
</reference>
<dbReference type="InterPro" id="IPR028098">
    <property type="entry name" value="Glyco_trans_4-like_N"/>
</dbReference>
<dbReference type="STRING" id="440168.SAMN04487974_101264"/>
<dbReference type="GO" id="GO:0016757">
    <property type="term" value="F:glycosyltransferase activity"/>
    <property type="evidence" value="ECO:0007669"/>
    <property type="project" value="InterPro"/>
</dbReference>
<dbReference type="InterPro" id="IPR050194">
    <property type="entry name" value="Glycosyltransferase_grp1"/>
</dbReference>
<evidence type="ECO:0000313" key="3">
    <source>
        <dbReference type="EMBL" id="SDG17180.1"/>
    </source>
</evidence>
<accession>A0A1G7S4S7</accession>
<gene>
    <name evidence="3" type="ORF">SAMN04487974_101264</name>
</gene>
<dbReference type="AlphaFoldDB" id="A0A1G7S4S7"/>
<evidence type="ECO:0000259" key="1">
    <source>
        <dbReference type="Pfam" id="PF00534"/>
    </source>
</evidence>
<dbReference type="Pfam" id="PF13439">
    <property type="entry name" value="Glyco_transf_4"/>
    <property type="match status" value="1"/>
</dbReference>
<dbReference type="EMBL" id="FNCS01000001">
    <property type="protein sequence ID" value="SDG17180.1"/>
    <property type="molecule type" value="Genomic_DNA"/>
</dbReference>
<dbReference type="InterPro" id="IPR001296">
    <property type="entry name" value="Glyco_trans_1"/>
</dbReference>
<keyword evidence="4" id="KW-1185">Reference proteome</keyword>
<dbReference type="Gene3D" id="3.40.50.2000">
    <property type="entry name" value="Glycogen Phosphorylase B"/>
    <property type="match status" value="2"/>
</dbReference>
<dbReference type="OrthoDB" id="9801573at2"/>
<dbReference type="Pfam" id="PF00534">
    <property type="entry name" value="Glycos_transf_1"/>
    <property type="match status" value="1"/>
</dbReference>
<dbReference type="CDD" id="cd03801">
    <property type="entry name" value="GT4_PimA-like"/>
    <property type="match status" value="1"/>
</dbReference>
<dbReference type="RefSeq" id="WP_090590107.1">
    <property type="nucleotide sequence ID" value="NZ_FNCS01000001.1"/>
</dbReference>
<dbReference type="PANTHER" id="PTHR45947:SF3">
    <property type="entry name" value="SULFOQUINOVOSYL TRANSFERASE SQD2"/>
    <property type="match status" value="1"/>
</dbReference>
<feature type="domain" description="Glycosyltransferase subfamily 4-like N-terminal" evidence="2">
    <location>
        <begin position="16"/>
        <end position="179"/>
    </location>
</feature>
<feature type="domain" description="Glycosyl transferase family 1" evidence="1">
    <location>
        <begin position="202"/>
        <end position="309"/>
    </location>
</feature>
<protein>
    <submittedName>
        <fullName evidence="3">Glycosyltransferase involved in cell wall bisynthesis</fullName>
    </submittedName>
</protein>
<keyword evidence="3" id="KW-0808">Transferase</keyword>
<dbReference type="Proteomes" id="UP000199495">
    <property type="component" value="Unassembled WGS sequence"/>
</dbReference>
<sequence>MKVCVLGLRGVPDVSGGIETHCQHLLPRLAHMRPSDRFTVIGRKGYIGEAPYHFDGVAVRPAFAIMHPYFEAISNSLAGVWLARFAESSDVIHIHAIGPALVAPLARMLGMKVVLTHHGDDFNRSKWNRLAKTALRLGERFGLGNAHVVLAVSPSLAERLRQDYPGKADRIFYVPNGADHLVGLKSHVSSELLSRLGLTPGRYIASVGRLVPEKRFDDVIKAHAISGVPDPLVIVGGGEKDYEHYLHTLAGPNVIFTGTVGHADVASIVSGARLFVLASSHEGLPIAALEAAALGAPIVLSDIVPNKDLGLPGAHYFALGDTAQLAERIAADPETFRAPDLVGRFNWDRAARETSVAYDSL</sequence>
<dbReference type="PANTHER" id="PTHR45947">
    <property type="entry name" value="SULFOQUINOVOSYL TRANSFERASE SQD2"/>
    <property type="match status" value="1"/>
</dbReference>
<evidence type="ECO:0000313" key="4">
    <source>
        <dbReference type="Proteomes" id="UP000199495"/>
    </source>
</evidence>
<evidence type="ECO:0000259" key="2">
    <source>
        <dbReference type="Pfam" id="PF13439"/>
    </source>
</evidence>
<dbReference type="SUPFAM" id="SSF53756">
    <property type="entry name" value="UDP-Glycosyltransferase/glycogen phosphorylase"/>
    <property type="match status" value="1"/>
</dbReference>
<proteinExistence type="predicted"/>
<name>A0A1G7S4S7_9HYPH</name>
<organism evidence="3 4">
    <name type="scientific">Pelagibacterium luteolum</name>
    <dbReference type="NCBI Taxonomy" id="440168"/>
    <lineage>
        <taxon>Bacteria</taxon>
        <taxon>Pseudomonadati</taxon>
        <taxon>Pseudomonadota</taxon>
        <taxon>Alphaproteobacteria</taxon>
        <taxon>Hyphomicrobiales</taxon>
        <taxon>Devosiaceae</taxon>
        <taxon>Pelagibacterium</taxon>
    </lineage>
</organism>